<dbReference type="RefSeq" id="WP_181243111.1">
    <property type="nucleotide sequence ID" value="NZ_PVTL01000001.1"/>
</dbReference>
<dbReference type="EMBL" id="PVTL01000001">
    <property type="protein sequence ID" value="PRY70029.1"/>
    <property type="molecule type" value="Genomic_DNA"/>
</dbReference>
<keyword evidence="1" id="KW-0472">Membrane</keyword>
<evidence type="ECO:0000313" key="3">
    <source>
        <dbReference type="Proteomes" id="UP000237983"/>
    </source>
</evidence>
<keyword evidence="3" id="KW-1185">Reference proteome</keyword>
<dbReference type="Proteomes" id="UP000237983">
    <property type="component" value="Unassembled WGS sequence"/>
</dbReference>
<comment type="caution">
    <text evidence="2">The sequence shown here is derived from an EMBL/GenBank/DDBJ whole genome shotgun (WGS) entry which is preliminary data.</text>
</comment>
<keyword evidence="1" id="KW-1133">Transmembrane helix</keyword>
<evidence type="ECO:0000256" key="1">
    <source>
        <dbReference type="SAM" id="Phobius"/>
    </source>
</evidence>
<gene>
    <name evidence="2" type="ORF">B0I08_101151</name>
</gene>
<accession>A0A2T0VIG9</accession>
<keyword evidence="1" id="KW-0812">Transmembrane</keyword>
<reference evidence="2 3" key="1">
    <citation type="submission" date="2018-03" db="EMBL/GenBank/DDBJ databases">
        <title>Genomic Encyclopedia of Type Strains, Phase III (KMG-III): the genomes of soil and plant-associated and newly described type strains.</title>
        <authorList>
            <person name="Whitman W."/>
        </authorList>
    </citation>
    <scope>NUCLEOTIDE SEQUENCE [LARGE SCALE GENOMIC DNA]</scope>
    <source>
        <strain evidence="2 3">CGMCC 1.12484</strain>
    </source>
</reference>
<evidence type="ECO:0000313" key="2">
    <source>
        <dbReference type="EMBL" id="PRY70029.1"/>
    </source>
</evidence>
<dbReference type="AlphaFoldDB" id="A0A2T0VIG9"/>
<feature type="transmembrane region" description="Helical" evidence="1">
    <location>
        <begin position="33"/>
        <end position="52"/>
    </location>
</feature>
<organism evidence="2 3">
    <name type="scientific">Glaciihabitans tibetensis</name>
    <dbReference type="NCBI Taxonomy" id="1266600"/>
    <lineage>
        <taxon>Bacteria</taxon>
        <taxon>Bacillati</taxon>
        <taxon>Actinomycetota</taxon>
        <taxon>Actinomycetes</taxon>
        <taxon>Micrococcales</taxon>
        <taxon>Microbacteriaceae</taxon>
        <taxon>Glaciihabitans</taxon>
    </lineage>
</organism>
<sequence>MNGIAFAASLVLFVGGIALFAYAFETPGFETAMFVAGIFAIVAAIAIPFHALKRT</sequence>
<protein>
    <submittedName>
        <fullName evidence="2">Uncharacterized protein</fullName>
    </submittedName>
</protein>
<name>A0A2T0VIG9_9MICO</name>
<proteinExistence type="predicted"/>